<dbReference type="GO" id="GO:0005737">
    <property type="term" value="C:cytoplasm"/>
    <property type="evidence" value="ECO:0007669"/>
    <property type="project" value="TreeGrafter"/>
</dbReference>
<dbReference type="GO" id="GO:0110154">
    <property type="term" value="P:RNA decapping"/>
    <property type="evidence" value="ECO:0007669"/>
    <property type="project" value="TreeGrafter"/>
</dbReference>
<dbReference type="Proteomes" id="UP000199708">
    <property type="component" value="Unassembled WGS sequence"/>
</dbReference>
<dbReference type="InterPro" id="IPR050126">
    <property type="entry name" value="Ap4A_hydrolase"/>
</dbReference>
<protein>
    <submittedName>
        <fullName evidence="2">Serine/threonine protein phosphatase 1</fullName>
    </submittedName>
</protein>
<dbReference type="CDD" id="cd00144">
    <property type="entry name" value="MPP_PPP_family"/>
    <property type="match status" value="1"/>
</dbReference>
<dbReference type="GO" id="GO:0008803">
    <property type="term" value="F:bis(5'-nucleosyl)-tetraphosphatase (symmetrical) activity"/>
    <property type="evidence" value="ECO:0007669"/>
    <property type="project" value="TreeGrafter"/>
</dbReference>
<accession>A0A1G7V265</accession>
<reference evidence="2 3" key="1">
    <citation type="submission" date="2016-10" db="EMBL/GenBank/DDBJ databases">
        <authorList>
            <person name="de Groot N.N."/>
        </authorList>
    </citation>
    <scope>NUCLEOTIDE SEQUENCE [LARGE SCALE GENOMIC DNA]</scope>
    <source>
        <strain evidence="2 3">ATCC BAA-466</strain>
    </source>
</reference>
<dbReference type="InterPro" id="IPR006186">
    <property type="entry name" value="Ser/Thr-sp_prot-phosphatase"/>
</dbReference>
<dbReference type="GO" id="GO:0016791">
    <property type="term" value="F:phosphatase activity"/>
    <property type="evidence" value="ECO:0007669"/>
    <property type="project" value="TreeGrafter"/>
</dbReference>
<dbReference type="PANTHER" id="PTHR42850:SF4">
    <property type="entry name" value="ZINC-DEPENDENT ENDOPOLYPHOSPHATASE"/>
    <property type="match status" value="1"/>
</dbReference>
<dbReference type="PRINTS" id="PR00114">
    <property type="entry name" value="STPHPHTASE"/>
</dbReference>
<name>A0A1G7V265_9LACT</name>
<evidence type="ECO:0000313" key="2">
    <source>
        <dbReference type="EMBL" id="SDG53863.1"/>
    </source>
</evidence>
<gene>
    <name evidence="2" type="ORF">SAMN05421791_1145</name>
</gene>
<evidence type="ECO:0000259" key="1">
    <source>
        <dbReference type="Pfam" id="PF00149"/>
    </source>
</evidence>
<feature type="domain" description="Calcineurin-like phosphoesterase" evidence="1">
    <location>
        <begin position="9"/>
        <end position="192"/>
    </location>
</feature>
<keyword evidence="3" id="KW-1185">Reference proteome</keyword>
<dbReference type="InterPro" id="IPR004843">
    <property type="entry name" value="Calcineurin-like_PHP"/>
</dbReference>
<dbReference type="RefSeq" id="WP_245694863.1">
    <property type="nucleotide sequence ID" value="NZ_FNCK01000014.1"/>
</dbReference>
<sequence length="244" mass="28374">MLKNPEHLFVIGDIHGMSDELDKLLQDWNPDKEKLVFIGDYIDRGYNSLAVLKRVWQLQSQYNAICIRGNHESMLLNFLRSPHNFFNHYIMNGGISTICQLLEISEDKVVKSQARRLVRQIKNGYPMLEDWLESLPYYIEYGEFIIVHAGLDLSLEDWKDTSDHEFMWIRDRFHQTKNQTGKQIVFGHTPTMVLHQNYYDSSVWRKDMKWGIDGGCVFGGQLHALKISPTAVIQICSVPVLEGE</sequence>
<dbReference type="AlphaFoldDB" id="A0A1G7V265"/>
<dbReference type="Gene3D" id="3.60.21.10">
    <property type="match status" value="1"/>
</dbReference>
<dbReference type="SUPFAM" id="SSF56300">
    <property type="entry name" value="Metallo-dependent phosphatases"/>
    <property type="match status" value="1"/>
</dbReference>
<dbReference type="InterPro" id="IPR029052">
    <property type="entry name" value="Metallo-depent_PP-like"/>
</dbReference>
<dbReference type="PANTHER" id="PTHR42850">
    <property type="entry name" value="METALLOPHOSPHOESTERASE"/>
    <property type="match status" value="1"/>
</dbReference>
<dbReference type="Pfam" id="PF00149">
    <property type="entry name" value="Metallophos"/>
    <property type="match status" value="1"/>
</dbReference>
<dbReference type="EMBL" id="FNCK01000014">
    <property type="protein sequence ID" value="SDG53863.1"/>
    <property type="molecule type" value="Genomic_DNA"/>
</dbReference>
<proteinExistence type="predicted"/>
<dbReference type="STRING" id="120956.SAMN05421791_1145"/>
<evidence type="ECO:0000313" key="3">
    <source>
        <dbReference type="Proteomes" id="UP000199708"/>
    </source>
</evidence>
<organism evidence="2 3">
    <name type="scientific">Facklamia miroungae</name>
    <dbReference type="NCBI Taxonomy" id="120956"/>
    <lineage>
        <taxon>Bacteria</taxon>
        <taxon>Bacillati</taxon>
        <taxon>Bacillota</taxon>
        <taxon>Bacilli</taxon>
        <taxon>Lactobacillales</taxon>
        <taxon>Aerococcaceae</taxon>
        <taxon>Facklamia</taxon>
    </lineage>
</organism>